<name>A0A6A6KKQ5_HEVBR</name>
<dbReference type="InterPro" id="IPR002156">
    <property type="entry name" value="RNaseH_domain"/>
</dbReference>
<dbReference type="GO" id="GO:0004523">
    <property type="term" value="F:RNA-DNA hybrid ribonuclease activity"/>
    <property type="evidence" value="ECO:0007669"/>
    <property type="project" value="InterPro"/>
</dbReference>
<dbReference type="GO" id="GO:0003676">
    <property type="term" value="F:nucleic acid binding"/>
    <property type="evidence" value="ECO:0007669"/>
    <property type="project" value="InterPro"/>
</dbReference>
<organism evidence="3 4">
    <name type="scientific">Hevea brasiliensis</name>
    <name type="common">Para rubber tree</name>
    <name type="synonym">Siphonia brasiliensis</name>
    <dbReference type="NCBI Taxonomy" id="3981"/>
    <lineage>
        <taxon>Eukaryota</taxon>
        <taxon>Viridiplantae</taxon>
        <taxon>Streptophyta</taxon>
        <taxon>Embryophyta</taxon>
        <taxon>Tracheophyta</taxon>
        <taxon>Spermatophyta</taxon>
        <taxon>Magnoliopsida</taxon>
        <taxon>eudicotyledons</taxon>
        <taxon>Gunneridae</taxon>
        <taxon>Pentapetalae</taxon>
        <taxon>rosids</taxon>
        <taxon>fabids</taxon>
        <taxon>Malpighiales</taxon>
        <taxon>Euphorbiaceae</taxon>
        <taxon>Crotonoideae</taxon>
        <taxon>Micrandreae</taxon>
        <taxon>Hevea</taxon>
    </lineage>
</organism>
<sequence length="201" mass="22917">MWPSIRFHALAYFLSSLSIMCWNMLGLRDLLSLLTVEDCLTHVLLNLDPRLSSQVSAVIWFLWNNCNSFLWKAQRSDAPAIHDWTYAQSLKVLPQAPLPGLLMPPAVVQTHHCQALFHVAVSGHYPGLRSSREAEACGLRKLLLWPSSQQYHSVLIEIDSLQVFNDVSHEADLCTEYGRVVNDCVSLPKQNPQFSLHWIRR</sequence>
<keyword evidence="1" id="KW-0472">Membrane</keyword>
<reference evidence="3 4" key="1">
    <citation type="journal article" date="2020" name="Mol. Plant">
        <title>The Chromosome-Based Rubber Tree Genome Provides New Insights into Spurge Genome Evolution and Rubber Biosynthesis.</title>
        <authorList>
            <person name="Liu J."/>
            <person name="Shi C."/>
            <person name="Shi C.C."/>
            <person name="Li W."/>
            <person name="Zhang Q.J."/>
            <person name="Zhang Y."/>
            <person name="Li K."/>
            <person name="Lu H.F."/>
            <person name="Shi C."/>
            <person name="Zhu S.T."/>
            <person name="Xiao Z.Y."/>
            <person name="Nan H."/>
            <person name="Yue Y."/>
            <person name="Zhu X.G."/>
            <person name="Wu Y."/>
            <person name="Hong X.N."/>
            <person name="Fan G.Y."/>
            <person name="Tong Y."/>
            <person name="Zhang D."/>
            <person name="Mao C.L."/>
            <person name="Liu Y.L."/>
            <person name="Hao S.J."/>
            <person name="Liu W.Q."/>
            <person name="Lv M.Q."/>
            <person name="Zhang H.B."/>
            <person name="Liu Y."/>
            <person name="Hu-Tang G.R."/>
            <person name="Wang J.P."/>
            <person name="Wang J.H."/>
            <person name="Sun Y.H."/>
            <person name="Ni S.B."/>
            <person name="Chen W.B."/>
            <person name="Zhang X.C."/>
            <person name="Jiao Y.N."/>
            <person name="Eichler E.E."/>
            <person name="Li G.H."/>
            <person name="Liu X."/>
            <person name="Gao L.Z."/>
        </authorList>
    </citation>
    <scope>NUCLEOTIDE SEQUENCE [LARGE SCALE GENOMIC DNA]</scope>
    <source>
        <strain evidence="4">cv. GT1</strain>
        <tissue evidence="3">Leaf</tissue>
    </source>
</reference>
<gene>
    <name evidence="3" type="ORF">GH714_037114</name>
</gene>
<feature type="transmembrane region" description="Helical" evidence="1">
    <location>
        <begin position="6"/>
        <end position="25"/>
    </location>
</feature>
<dbReference type="AlphaFoldDB" id="A0A6A6KKQ5"/>
<keyword evidence="4" id="KW-1185">Reference proteome</keyword>
<evidence type="ECO:0000313" key="4">
    <source>
        <dbReference type="Proteomes" id="UP000467840"/>
    </source>
</evidence>
<feature type="domain" description="RNase H type-1" evidence="2">
    <location>
        <begin position="118"/>
        <end position="201"/>
    </location>
</feature>
<evidence type="ECO:0000259" key="2">
    <source>
        <dbReference type="Pfam" id="PF13456"/>
    </source>
</evidence>
<accession>A0A6A6KKQ5</accession>
<dbReference type="Pfam" id="PF13456">
    <property type="entry name" value="RVT_3"/>
    <property type="match status" value="1"/>
</dbReference>
<dbReference type="EMBL" id="JAAGAX010000016">
    <property type="protein sequence ID" value="KAF2289551.1"/>
    <property type="molecule type" value="Genomic_DNA"/>
</dbReference>
<evidence type="ECO:0000313" key="3">
    <source>
        <dbReference type="EMBL" id="KAF2289551.1"/>
    </source>
</evidence>
<dbReference type="Proteomes" id="UP000467840">
    <property type="component" value="Chromosome 8"/>
</dbReference>
<keyword evidence="1" id="KW-0812">Transmembrane</keyword>
<evidence type="ECO:0000256" key="1">
    <source>
        <dbReference type="SAM" id="Phobius"/>
    </source>
</evidence>
<keyword evidence="1" id="KW-1133">Transmembrane helix</keyword>
<proteinExistence type="predicted"/>
<comment type="caution">
    <text evidence="3">The sequence shown here is derived from an EMBL/GenBank/DDBJ whole genome shotgun (WGS) entry which is preliminary data.</text>
</comment>
<protein>
    <recommendedName>
        <fullName evidence="2">RNase H type-1 domain-containing protein</fullName>
    </recommendedName>
</protein>